<sequence length="208" mass="22870">MGFKAEMAMRSCGHCGLKRAQMSIVHGPTEARRSNGSARHFTILVCPDCAGVTVVEHTSSNVVSKLVGVWPDSPERALDVDHLPDRVARYYASARKALDAGIPDAAAVQLRRTLEAAADEYDVSERVLVRSIERLIAEGHVTKTFGDVLHLIRTVGNLGAHASDEDVDNETAQKMLTLTTQILRNLFEVPEELRLLKEPNDDDSEREA</sequence>
<proteinExistence type="predicted"/>
<reference evidence="2 3" key="1">
    <citation type="submission" date="2019-05" db="EMBL/GenBank/DDBJ databases">
        <title>Genomes sequences of two Nocardia cyriacigeorgica environmental isolates, type strains Nocardia asteroides ATCC 19247 and Nocardia cyriacigeorgica DSM 44484.</title>
        <authorList>
            <person name="Vautrin F."/>
            <person name="Bergeron E."/>
            <person name="Dubost A."/>
            <person name="Abrouk D."/>
            <person name="Rodriguez Nava V."/>
            <person name="Pujic P."/>
        </authorList>
    </citation>
    <scope>NUCLEOTIDE SEQUENCE [LARGE SCALE GENOMIC DNA]</scope>
    <source>
        <strain evidence="2 3">EML 1456</strain>
    </source>
</reference>
<name>A0A5R8PFK0_9NOCA</name>
<accession>A0A5R8PFK0</accession>
<evidence type="ECO:0000259" key="1">
    <source>
        <dbReference type="Pfam" id="PF13643"/>
    </source>
</evidence>
<comment type="caution">
    <text evidence="2">The sequence shown here is derived from an EMBL/GenBank/DDBJ whole genome shotgun (WGS) entry which is preliminary data.</text>
</comment>
<dbReference type="Pfam" id="PF13643">
    <property type="entry name" value="DUF4145"/>
    <property type="match status" value="1"/>
</dbReference>
<dbReference type="EMBL" id="VBUU01000009">
    <property type="protein sequence ID" value="TLG12168.1"/>
    <property type="molecule type" value="Genomic_DNA"/>
</dbReference>
<protein>
    <submittedName>
        <fullName evidence="2">DUF4145 domain-containing protein</fullName>
    </submittedName>
</protein>
<evidence type="ECO:0000313" key="2">
    <source>
        <dbReference type="EMBL" id="TLG12168.1"/>
    </source>
</evidence>
<evidence type="ECO:0000313" key="3">
    <source>
        <dbReference type="Proteomes" id="UP000308349"/>
    </source>
</evidence>
<dbReference type="InterPro" id="IPR025285">
    <property type="entry name" value="DUF4145"/>
</dbReference>
<dbReference type="OrthoDB" id="4205792at2"/>
<dbReference type="Proteomes" id="UP000308349">
    <property type="component" value="Unassembled WGS sequence"/>
</dbReference>
<gene>
    <name evidence="2" type="ORF">FEK35_11715</name>
</gene>
<dbReference type="AlphaFoldDB" id="A0A5R8PFK0"/>
<feature type="domain" description="DUF4145" evidence="1">
    <location>
        <begin position="93"/>
        <end position="178"/>
    </location>
</feature>
<organism evidence="2 3">
    <name type="scientific">Nocardia cyriacigeorgica</name>
    <dbReference type="NCBI Taxonomy" id="135487"/>
    <lineage>
        <taxon>Bacteria</taxon>
        <taxon>Bacillati</taxon>
        <taxon>Actinomycetota</taxon>
        <taxon>Actinomycetes</taxon>
        <taxon>Mycobacteriales</taxon>
        <taxon>Nocardiaceae</taxon>
        <taxon>Nocardia</taxon>
    </lineage>
</organism>